<gene>
    <name evidence="7" type="ORF">JFN87_33315</name>
</gene>
<dbReference type="Gene3D" id="1.10.3090.10">
    <property type="entry name" value="cca-adding enzyme, domain 2"/>
    <property type="match status" value="1"/>
</dbReference>
<dbReference type="RefSeq" id="WP_209346256.1">
    <property type="nucleotide sequence ID" value="NZ_JAGIQL010000390.1"/>
</dbReference>
<dbReference type="InterPro" id="IPR006674">
    <property type="entry name" value="HD_domain"/>
</dbReference>
<keyword evidence="2" id="KW-0548">Nucleotidyltransferase</keyword>
<keyword evidence="3" id="KW-0378">Hydrolase</keyword>
<dbReference type="PANTHER" id="PTHR47320">
    <property type="entry name" value="BIFUNCTIONAL URIDYLYLTRANSFERASE/URIDYLYL-REMOVING ENZYME"/>
    <property type="match status" value="1"/>
</dbReference>
<dbReference type="Proteomes" id="UP000670475">
    <property type="component" value="Unassembled WGS sequence"/>
</dbReference>
<keyword evidence="1" id="KW-0808">Transferase</keyword>
<evidence type="ECO:0000313" key="8">
    <source>
        <dbReference type="Proteomes" id="UP000670475"/>
    </source>
</evidence>
<feature type="non-terminal residue" evidence="7">
    <location>
        <position position="226"/>
    </location>
</feature>
<feature type="non-terminal residue" evidence="7">
    <location>
        <position position="1"/>
    </location>
</feature>
<evidence type="ECO:0000256" key="5">
    <source>
        <dbReference type="ARBA" id="ARBA00023268"/>
    </source>
</evidence>
<comment type="caution">
    <text evidence="7">The sequence shown here is derived from an EMBL/GenBank/DDBJ whole genome shotgun (WGS) entry which is preliminary data.</text>
</comment>
<evidence type="ECO:0000256" key="4">
    <source>
        <dbReference type="ARBA" id="ARBA00022842"/>
    </source>
</evidence>
<organism evidence="7 8">
    <name type="scientific">Streptomyces montanisoli</name>
    <dbReference type="NCBI Taxonomy" id="2798581"/>
    <lineage>
        <taxon>Bacteria</taxon>
        <taxon>Bacillati</taxon>
        <taxon>Actinomycetota</taxon>
        <taxon>Actinomycetes</taxon>
        <taxon>Kitasatosporales</taxon>
        <taxon>Streptomycetaceae</taxon>
        <taxon>Streptomyces</taxon>
    </lineage>
</organism>
<evidence type="ECO:0000256" key="2">
    <source>
        <dbReference type="ARBA" id="ARBA00022695"/>
    </source>
</evidence>
<dbReference type="CDD" id="cd00077">
    <property type="entry name" value="HDc"/>
    <property type="match status" value="1"/>
</dbReference>
<dbReference type="SMART" id="SM00471">
    <property type="entry name" value="HDc"/>
    <property type="match status" value="1"/>
</dbReference>
<proteinExistence type="predicted"/>
<evidence type="ECO:0000313" key="7">
    <source>
        <dbReference type="EMBL" id="MBP0462270.1"/>
    </source>
</evidence>
<name>A0A940MG26_9ACTN</name>
<evidence type="ECO:0000259" key="6">
    <source>
        <dbReference type="PROSITE" id="PS51831"/>
    </source>
</evidence>
<evidence type="ECO:0000256" key="3">
    <source>
        <dbReference type="ARBA" id="ARBA00022801"/>
    </source>
</evidence>
<evidence type="ECO:0000256" key="1">
    <source>
        <dbReference type="ARBA" id="ARBA00022679"/>
    </source>
</evidence>
<dbReference type="Pfam" id="PF01966">
    <property type="entry name" value="HD"/>
    <property type="match status" value="1"/>
</dbReference>
<reference evidence="7" key="1">
    <citation type="submission" date="2021-03" db="EMBL/GenBank/DDBJ databases">
        <title>Whole genome sequence of Streptomyces bomunensis MMS17-BM035.</title>
        <authorList>
            <person name="Lee J.H."/>
        </authorList>
    </citation>
    <scope>NUCLEOTIDE SEQUENCE</scope>
    <source>
        <strain evidence="7">MMS17-BM035</strain>
    </source>
</reference>
<dbReference type="PROSITE" id="PS51831">
    <property type="entry name" value="HD"/>
    <property type="match status" value="1"/>
</dbReference>
<feature type="domain" description="HD" evidence="6">
    <location>
        <begin position="74"/>
        <end position="181"/>
    </location>
</feature>
<protein>
    <submittedName>
        <fullName evidence="7">HD domain-containing protein</fullName>
    </submittedName>
</protein>
<dbReference type="InterPro" id="IPR003607">
    <property type="entry name" value="HD/PDEase_dom"/>
</dbReference>
<dbReference type="SUPFAM" id="SSF109604">
    <property type="entry name" value="HD-domain/PDEase-like"/>
    <property type="match status" value="1"/>
</dbReference>
<dbReference type="PANTHER" id="PTHR47320:SF1">
    <property type="entry name" value="BIFUNCTIONAL URIDYLYLTRANSFERASE_URIDYLYL-REMOVING ENZYME"/>
    <property type="match status" value="1"/>
</dbReference>
<keyword evidence="4" id="KW-0460">Magnesium</keyword>
<sequence>VSPHAVRRLAAAAPLPVPWPAEAREELIRLLGAGEPAVAVWEALQAEGIVTRLLPDWERVHCRPQRNPVHTWTVDRHLVETAVRAASLTRRVSRPDLLLISALLHDLGKGWPGDHSVVGETIARDTAARVGFGAEDTRVVATVVRHHLLLVDTATRRDLDDPATVAAVAGRVRDLTTLELLHALTEADALATGPAAWSAWRADLVADLVRRVAAVLAGEPARRPGP</sequence>
<dbReference type="AlphaFoldDB" id="A0A940MG26"/>
<dbReference type="GO" id="GO:0016787">
    <property type="term" value="F:hydrolase activity"/>
    <property type="evidence" value="ECO:0007669"/>
    <property type="project" value="UniProtKB-KW"/>
</dbReference>
<keyword evidence="8" id="KW-1185">Reference proteome</keyword>
<dbReference type="EMBL" id="JAGIQL010000390">
    <property type="protein sequence ID" value="MBP0462270.1"/>
    <property type="molecule type" value="Genomic_DNA"/>
</dbReference>
<accession>A0A940MG26</accession>
<keyword evidence="5" id="KW-0511">Multifunctional enzyme</keyword>
<dbReference type="InterPro" id="IPR010043">
    <property type="entry name" value="UTase/UR"/>
</dbReference>
<dbReference type="GO" id="GO:0008773">
    <property type="term" value="F:[protein-PII] uridylyltransferase activity"/>
    <property type="evidence" value="ECO:0007669"/>
    <property type="project" value="InterPro"/>
</dbReference>